<keyword evidence="2" id="KW-1185">Reference proteome</keyword>
<evidence type="ECO:0000313" key="1">
    <source>
        <dbReference type="EMBL" id="PSR78487.1"/>
    </source>
</evidence>
<proteinExistence type="predicted"/>
<organism evidence="1 2">
    <name type="scientific">Hermanssonia centrifuga</name>
    <dbReference type="NCBI Taxonomy" id="98765"/>
    <lineage>
        <taxon>Eukaryota</taxon>
        <taxon>Fungi</taxon>
        <taxon>Dikarya</taxon>
        <taxon>Basidiomycota</taxon>
        <taxon>Agaricomycotina</taxon>
        <taxon>Agaricomycetes</taxon>
        <taxon>Polyporales</taxon>
        <taxon>Meruliaceae</taxon>
        <taxon>Hermanssonia</taxon>
    </lineage>
</organism>
<protein>
    <submittedName>
        <fullName evidence="1">Uncharacterized protein</fullName>
    </submittedName>
</protein>
<feature type="non-terminal residue" evidence="1">
    <location>
        <position position="1"/>
    </location>
</feature>
<sequence length="65" mass="7223">SRVNINSRQTVSYGTGLQVTAQSPCLKQGPLQTKNCNLFPPPRLPPLGPYLSFLILSYLLYVDIM</sequence>
<accession>A0A2R6NX93</accession>
<dbReference type="Proteomes" id="UP000186601">
    <property type="component" value="Unassembled WGS sequence"/>
</dbReference>
<name>A0A2R6NX93_9APHY</name>
<reference evidence="1 2" key="1">
    <citation type="submission" date="2018-02" db="EMBL/GenBank/DDBJ databases">
        <title>Genome sequence of the basidiomycete white-rot fungus Phlebia centrifuga.</title>
        <authorList>
            <person name="Granchi Z."/>
            <person name="Peng M."/>
            <person name="de Vries R.P."/>
            <person name="Hilden K."/>
            <person name="Makela M.R."/>
            <person name="Grigoriev I."/>
            <person name="Riley R."/>
        </authorList>
    </citation>
    <scope>NUCLEOTIDE SEQUENCE [LARGE SCALE GENOMIC DNA]</scope>
    <source>
        <strain evidence="1 2">FBCC195</strain>
    </source>
</reference>
<dbReference type="EMBL" id="MLYV02000739">
    <property type="protein sequence ID" value="PSR78487.1"/>
    <property type="molecule type" value="Genomic_DNA"/>
</dbReference>
<dbReference type="AlphaFoldDB" id="A0A2R6NX93"/>
<comment type="caution">
    <text evidence="1">The sequence shown here is derived from an EMBL/GenBank/DDBJ whole genome shotgun (WGS) entry which is preliminary data.</text>
</comment>
<evidence type="ECO:0000313" key="2">
    <source>
        <dbReference type="Proteomes" id="UP000186601"/>
    </source>
</evidence>
<gene>
    <name evidence="1" type="ORF">PHLCEN_2v7396</name>
</gene>